<proteinExistence type="inferred from homology"/>
<reference evidence="13 14" key="1">
    <citation type="journal article" date="2021" name="Sci. Rep.">
        <title>Genome sequencing of the multicellular alga Astrephomene provides insights into convergent evolution of germ-soma differentiation.</title>
        <authorList>
            <person name="Yamashita S."/>
            <person name="Yamamoto K."/>
            <person name="Matsuzaki R."/>
            <person name="Suzuki S."/>
            <person name="Yamaguchi H."/>
            <person name="Hirooka S."/>
            <person name="Minakuchi Y."/>
            <person name="Miyagishima S."/>
            <person name="Kawachi M."/>
            <person name="Toyoda A."/>
            <person name="Nozaki H."/>
        </authorList>
    </citation>
    <scope>NUCLEOTIDE SEQUENCE [LARGE SCALE GENOMIC DNA]</scope>
    <source>
        <strain evidence="13 14">NIES-4017</strain>
    </source>
</reference>
<keyword evidence="9 12" id="KW-1133">Transmembrane helix</keyword>
<evidence type="ECO:0000256" key="8">
    <source>
        <dbReference type="ARBA" id="ARBA00022692"/>
    </source>
</evidence>
<dbReference type="AlphaFoldDB" id="A0AAD3DEB0"/>
<comment type="pathway">
    <text evidence="2">Lipid metabolism; sphingolipid metabolism.</text>
</comment>
<evidence type="ECO:0000256" key="1">
    <source>
        <dbReference type="ARBA" id="ARBA00004141"/>
    </source>
</evidence>
<evidence type="ECO:0000256" key="5">
    <source>
        <dbReference type="ARBA" id="ARBA00012699"/>
    </source>
</evidence>
<feature type="region of interest" description="Disordered" evidence="11">
    <location>
        <begin position="194"/>
        <end position="236"/>
    </location>
</feature>
<evidence type="ECO:0000256" key="10">
    <source>
        <dbReference type="ARBA" id="ARBA00023136"/>
    </source>
</evidence>
<accession>A0AAD3DEB0</accession>
<dbReference type="GO" id="GO:0016020">
    <property type="term" value="C:membrane"/>
    <property type="evidence" value="ECO:0007669"/>
    <property type="project" value="UniProtKB-SubCell"/>
</dbReference>
<evidence type="ECO:0000256" key="12">
    <source>
        <dbReference type="SAM" id="Phobius"/>
    </source>
</evidence>
<feature type="compositionally biased region" description="Low complexity" evidence="11">
    <location>
        <begin position="65"/>
        <end position="74"/>
    </location>
</feature>
<comment type="subcellular location">
    <subcellularLocation>
        <location evidence="1">Membrane</location>
        <topology evidence="1">Multi-pass membrane protein</topology>
    </subcellularLocation>
</comment>
<evidence type="ECO:0000256" key="3">
    <source>
        <dbReference type="ARBA" id="ARBA00004991"/>
    </source>
</evidence>
<dbReference type="PANTHER" id="PTHR12726:SF0">
    <property type="entry name" value="CERAMIDE GLUCOSYLTRANSFERASE"/>
    <property type="match status" value="1"/>
</dbReference>
<dbReference type="GO" id="GO:0008120">
    <property type="term" value="F:ceramide glucosyltransferase activity"/>
    <property type="evidence" value="ECO:0007669"/>
    <property type="project" value="UniProtKB-EC"/>
</dbReference>
<organism evidence="13 14">
    <name type="scientific">Astrephomene gubernaculifera</name>
    <dbReference type="NCBI Taxonomy" id="47775"/>
    <lineage>
        <taxon>Eukaryota</taxon>
        <taxon>Viridiplantae</taxon>
        <taxon>Chlorophyta</taxon>
        <taxon>core chlorophytes</taxon>
        <taxon>Chlorophyceae</taxon>
        <taxon>CS clade</taxon>
        <taxon>Chlamydomonadales</taxon>
        <taxon>Astrephomenaceae</taxon>
        <taxon>Astrephomene</taxon>
    </lineage>
</organism>
<evidence type="ECO:0000256" key="9">
    <source>
        <dbReference type="ARBA" id="ARBA00022989"/>
    </source>
</evidence>
<dbReference type="SUPFAM" id="SSF53448">
    <property type="entry name" value="Nucleotide-diphospho-sugar transferases"/>
    <property type="match status" value="1"/>
</dbReference>
<sequence length="499" mass="52495">MDLLSYLQYQALFLWLVLAAGWALSGLARRRERLRRLRQLAAPCQRASAQLSHSNVLHPQPPAPAAGVGASAVHPSKDQAAGYNASVTRVACPKDGKPPAPPTPPHPPPRLPGQPAAPPAQLPAPPPPPPPLRPLPPVCVVMPVKGCRPHSLDNWGSHLGVTYGGPVEFLFVVESGADPAVPLLRQLLGDSWRQQGQEQEQGRQQSREQQQQQQLEQEKQQQVLRAPHPHICPDSAGDGSNNGSNDGCSSCVCGHSGSNGCSGSSSKHASACCGAQAPYSVMCSPSQPNGCSSNGIHDGSSGSSCASKRCNGCSSCCGCCSKSSGGSRHAAAASPGRTVRLLVAGLAEGCSQKIHNLCAGIEAADPRVASEGGYVLCLDDDVALHPGSLEDLVAEMEARPDVFMATGYPFDIPPPGSSFPAYLALSYHPPPSLLLVPPSRDRRYRRSHRYRRRPSHHQDDAAALPRSPAAAASQLYCLHASKMKRAYAANTSVGCMSAS</sequence>
<feature type="compositionally biased region" description="Pro residues" evidence="11">
    <location>
        <begin position="98"/>
        <end position="130"/>
    </location>
</feature>
<dbReference type="EMBL" id="BMAR01000001">
    <property type="protein sequence ID" value="GFR40244.1"/>
    <property type="molecule type" value="Genomic_DNA"/>
</dbReference>
<comment type="pathway">
    <text evidence="3">Sphingolipid metabolism.</text>
</comment>
<dbReference type="GO" id="GO:0006679">
    <property type="term" value="P:glucosylceramide biosynthetic process"/>
    <property type="evidence" value="ECO:0007669"/>
    <property type="project" value="TreeGrafter"/>
</dbReference>
<comment type="caution">
    <text evidence="13">The sequence shown here is derived from an EMBL/GenBank/DDBJ whole genome shotgun (WGS) entry which is preliminary data.</text>
</comment>
<feature type="compositionally biased region" description="Basic residues" evidence="11">
    <location>
        <begin position="442"/>
        <end position="455"/>
    </location>
</feature>
<feature type="region of interest" description="Disordered" evidence="11">
    <location>
        <begin position="437"/>
        <end position="466"/>
    </location>
</feature>
<protein>
    <recommendedName>
        <fullName evidence="5">ceramide glucosyltransferase</fullName>
        <ecNumber evidence="5">2.4.1.80</ecNumber>
    </recommendedName>
</protein>
<feature type="compositionally biased region" description="Low complexity" evidence="11">
    <location>
        <begin position="194"/>
        <end position="215"/>
    </location>
</feature>
<evidence type="ECO:0000256" key="2">
    <source>
        <dbReference type="ARBA" id="ARBA00004760"/>
    </source>
</evidence>
<keyword evidence="14" id="KW-1185">Reference proteome</keyword>
<name>A0AAD3DEB0_9CHLO</name>
<keyword evidence="7" id="KW-0808">Transferase</keyword>
<gene>
    <name evidence="13" type="ORF">Agub_g814</name>
</gene>
<evidence type="ECO:0000256" key="11">
    <source>
        <dbReference type="SAM" id="MobiDB-lite"/>
    </source>
</evidence>
<evidence type="ECO:0000313" key="13">
    <source>
        <dbReference type="EMBL" id="GFR40244.1"/>
    </source>
</evidence>
<feature type="transmembrane region" description="Helical" evidence="12">
    <location>
        <begin position="6"/>
        <end position="28"/>
    </location>
</feature>
<comment type="similarity">
    <text evidence="4">Belongs to the glycosyltransferase 2 family.</text>
</comment>
<dbReference type="InterPro" id="IPR025993">
    <property type="entry name" value="Ceramide_glucosylTrfase"/>
</dbReference>
<keyword evidence="8 12" id="KW-0812">Transmembrane</keyword>
<dbReference type="InterPro" id="IPR029044">
    <property type="entry name" value="Nucleotide-diphossugar_trans"/>
</dbReference>
<feature type="region of interest" description="Disordered" evidence="11">
    <location>
        <begin position="51"/>
        <end position="75"/>
    </location>
</feature>
<evidence type="ECO:0000313" key="14">
    <source>
        <dbReference type="Proteomes" id="UP001054857"/>
    </source>
</evidence>
<keyword evidence="10 12" id="KW-0472">Membrane</keyword>
<evidence type="ECO:0000256" key="6">
    <source>
        <dbReference type="ARBA" id="ARBA00022676"/>
    </source>
</evidence>
<dbReference type="Proteomes" id="UP001054857">
    <property type="component" value="Unassembled WGS sequence"/>
</dbReference>
<dbReference type="EC" id="2.4.1.80" evidence="5"/>
<dbReference type="Gene3D" id="3.90.550.10">
    <property type="entry name" value="Spore Coat Polysaccharide Biosynthesis Protein SpsA, Chain A"/>
    <property type="match status" value="1"/>
</dbReference>
<dbReference type="PANTHER" id="PTHR12726">
    <property type="entry name" value="CERAMIDE GLUCOSYLTRANSFERASE"/>
    <property type="match status" value="1"/>
</dbReference>
<feature type="region of interest" description="Disordered" evidence="11">
    <location>
        <begin position="90"/>
        <end position="130"/>
    </location>
</feature>
<evidence type="ECO:0000256" key="4">
    <source>
        <dbReference type="ARBA" id="ARBA00006739"/>
    </source>
</evidence>
<keyword evidence="6" id="KW-0328">Glycosyltransferase</keyword>
<evidence type="ECO:0000256" key="7">
    <source>
        <dbReference type="ARBA" id="ARBA00022679"/>
    </source>
</evidence>